<proteinExistence type="predicted"/>
<sequence>MQLVKQMLKQARNGLFACLALLRIKFKSSPSLVILTYHRILPSQSPLRHTEQPGMIATPEALDMHISLLKRLGPEFVALDTSLDAQRENNASPRLALANNGRSIRSGTQRA</sequence>
<dbReference type="Gene3D" id="3.20.20.370">
    <property type="entry name" value="Glycoside hydrolase/deacetylase"/>
    <property type="match status" value="1"/>
</dbReference>
<evidence type="ECO:0000256" key="1">
    <source>
        <dbReference type="SAM" id="MobiDB-lite"/>
    </source>
</evidence>
<dbReference type="AlphaFoldDB" id="A0A0F9Q0W2"/>
<accession>A0A0F9Q0W2</accession>
<reference evidence="2" key="1">
    <citation type="journal article" date="2015" name="Nature">
        <title>Complex archaea that bridge the gap between prokaryotes and eukaryotes.</title>
        <authorList>
            <person name="Spang A."/>
            <person name="Saw J.H."/>
            <person name="Jorgensen S.L."/>
            <person name="Zaremba-Niedzwiedzka K."/>
            <person name="Martijn J."/>
            <person name="Lind A.E."/>
            <person name="van Eijk R."/>
            <person name="Schleper C."/>
            <person name="Guy L."/>
            <person name="Ettema T.J."/>
        </authorList>
    </citation>
    <scope>NUCLEOTIDE SEQUENCE</scope>
</reference>
<feature type="compositionally biased region" description="Polar residues" evidence="1">
    <location>
        <begin position="100"/>
        <end position="111"/>
    </location>
</feature>
<feature type="region of interest" description="Disordered" evidence="1">
    <location>
        <begin position="89"/>
        <end position="111"/>
    </location>
</feature>
<organism evidence="2">
    <name type="scientific">marine sediment metagenome</name>
    <dbReference type="NCBI Taxonomy" id="412755"/>
    <lineage>
        <taxon>unclassified sequences</taxon>
        <taxon>metagenomes</taxon>
        <taxon>ecological metagenomes</taxon>
    </lineage>
</organism>
<dbReference type="EMBL" id="LAZR01002391">
    <property type="protein sequence ID" value="KKN30637.1"/>
    <property type="molecule type" value="Genomic_DNA"/>
</dbReference>
<evidence type="ECO:0000313" key="2">
    <source>
        <dbReference type="EMBL" id="KKN30637.1"/>
    </source>
</evidence>
<comment type="caution">
    <text evidence="2">The sequence shown here is derived from an EMBL/GenBank/DDBJ whole genome shotgun (WGS) entry which is preliminary data.</text>
</comment>
<gene>
    <name evidence="2" type="ORF">LCGC14_0832050</name>
</gene>
<name>A0A0F9Q0W2_9ZZZZ</name>
<protein>
    <submittedName>
        <fullName evidence="2">Uncharacterized protein</fullName>
    </submittedName>
</protein>